<feature type="region of interest" description="Disordered" evidence="3">
    <location>
        <begin position="262"/>
        <end position="307"/>
    </location>
</feature>
<dbReference type="Gene3D" id="3.40.1030.10">
    <property type="entry name" value="Nucleoside phosphorylase/phosphoribosyltransferase catalytic domain"/>
    <property type="match status" value="1"/>
</dbReference>
<dbReference type="PANTHER" id="PTHR43285">
    <property type="entry name" value="ANTHRANILATE PHOSPHORIBOSYLTRANSFERASE"/>
    <property type="match status" value="1"/>
</dbReference>
<evidence type="ECO:0000256" key="3">
    <source>
        <dbReference type="SAM" id="MobiDB-lite"/>
    </source>
</evidence>
<accession>A0A369BQK5</accession>
<dbReference type="GO" id="GO:0005829">
    <property type="term" value="C:cytosol"/>
    <property type="evidence" value="ECO:0007669"/>
    <property type="project" value="TreeGrafter"/>
</dbReference>
<dbReference type="InterPro" id="IPR035902">
    <property type="entry name" value="Nuc_phospho_transferase"/>
</dbReference>
<dbReference type="NCBIfam" id="NF006564">
    <property type="entry name" value="PRK09071.1"/>
    <property type="match status" value="1"/>
</dbReference>
<evidence type="ECO:0000256" key="1">
    <source>
        <dbReference type="ARBA" id="ARBA00022676"/>
    </source>
</evidence>
<dbReference type="EMBL" id="QPJY01000017">
    <property type="protein sequence ID" value="RCX23910.1"/>
    <property type="molecule type" value="Genomic_DNA"/>
</dbReference>
<evidence type="ECO:0000313" key="6">
    <source>
        <dbReference type="Proteomes" id="UP000252707"/>
    </source>
</evidence>
<dbReference type="PANTHER" id="PTHR43285:SF4">
    <property type="entry name" value="TRANSFERASE"/>
    <property type="match status" value="1"/>
</dbReference>
<protein>
    <submittedName>
        <fullName evidence="5">Anthranilate phosphoribosyltransferase</fullName>
    </submittedName>
</protein>
<feature type="domain" description="Glycosyl transferase family 3 N-terminal" evidence="4">
    <location>
        <begin position="10"/>
        <end position="72"/>
    </location>
</feature>
<dbReference type="GO" id="GO:0000162">
    <property type="term" value="P:L-tryptophan biosynthetic process"/>
    <property type="evidence" value="ECO:0007669"/>
    <property type="project" value="InterPro"/>
</dbReference>
<proteinExistence type="predicted"/>
<dbReference type="GO" id="GO:0004048">
    <property type="term" value="F:anthranilate phosphoribosyltransferase activity"/>
    <property type="evidence" value="ECO:0007669"/>
    <property type="project" value="InterPro"/>
</dbReference>
<sequence>MTAEHPFAPFIRTLGKGRQGARALSQGEAREAMHMILAGEVEPIQLGAFLMLMRVKEETAAEVAGFVQAVRAAQRLPSRLPRVDVDWPSYAGKRRQLPWYLLAALLLSENGISVFMHGMTRADERVYTPDALAALGLRPCDSLAEAAGALEARGFAYLSIEQLAPRMHEFIGLRSLLGLRSPAHTIVRMLNPFQAPLLMQGIFHPGFAVIHQQAAQLLGQPRAVVIKGEGGEVERDPDIPVTVRGVVDGDLYEETWPALTTGGRHVKPARPRRGLRSGCPAQPRAGSAASSSRLSMSRANPTPWPWA</sequence>
<dbReference type="InterPro" id="IPR005940">
    <property type="entry name" value="Anthranilate_Pribosyl_Tfrase"/>
</dbReference>
<gene>
    <name evidence="5" type="ORF">DFQ59_11736</name>
</gene>
<evidence type="ECO:0000259" key="4">
    <source>
        <dbReference type="Pfam" id="PF02885"/>
    </source>
</evidence>
<feature type="compositionally biased region" description="Basic residues" evidence="3">
    <location>
        <begin position="264"/>
        <end position="275"/>
    </location>
</feature>
<dbReference type="SUPFAM" id="SSF47648">
    <property type="entry name" value="Nucleoside phosphorylase/phosphoribosyltransferase N-terminal domain"/>
    <property type="match status" value="1"/>
</dbReference>
<evidence type="ECO:0000256" key="2">
    <source>
        <dbReference type="ARBA" id="ARBA00022679"/>
    </source>
</evidence>
<dbReference type="Pfam" id="PF02885">
    <property type="entry name" value="Glycos_trans_3N"/>
    <property type="match status" value="1"/>
</dbReference>
<dbReference type="InterPro" id="IPR036320">
    <property type="entry name" value="Glycosyl_Trfase_fam3_N_dom_sf"/>
</dbReference>
<dbReference type="Gene3D" id="1.20.970.10">
    <property type="entry name" value="Transferase, Pyrimidine Nucleoside Phosphorylase, Chain C"/>
    <property type="match status" value="1"/>
</dbReference>
<keyword evidence="6" id="KW-1185">Reference proteome</keyword>
<feature type="compositionally biased region" description="Low complexity" evidence="3">
    <location>
        <begin position="284"/>
        <end position="299"/>
    </location>
</feature>
<keyword evidence="1 5" id="KW-0328">Glycosyltransferase</keyword>
<dbReference type="AlphaFoldDB" id="A0A369BQK5"/>
<dbReference type="Proteomes" id="UP000252707">
    <property type="component" value="Unassembled WGS sequence"/>
</dbReference>
<comment type="caution">
    <text evidence="5">The sequence shown here is derived from an EMBL/GenBank/DDBJ whole genome shotgun (WGS) entry which is preliminary data.</text>
</comment>
<organism evidence="5 6">
    <name type="scientific">Thioalbus denitrificans</name>
    <dbReference type="NCBI Taxonomy" id="547122"/>
    <lineage>
        <taxon>Bacteria</taxon>
        <taxon>Pseudomonadati</taxon>
        <taxon>Pseudomonadota</taxon>
        <taxon>Gammaproteobacteria</taxon>
        <taxon>Chromatiales</taxon>
        <taxon>Ectothiorhodospiraceae</taxon>
        <taxon>Thioalbus</taxon>
    </lineage>
</organism>
<dbReference type="RefSeq" id="WP_114281271.1">
    <property type="nucleotide sequence ID" value="NZ_QPJY01000017.1"/>
</dbReference>
<dbReference type="SUPFAM" id="SSF52418">
    <property type="entry name" value="Nucleoside phosphorylase/phosphoribosyltransferase catalytic domain"/>
    <property type="match status" value="1"/>
</dbReference>
<evidence type="ECO:0000313" key="5">
    <source>
        <dbReference type="EMBL" id="RCX23910.1"/>
    </source>
</evidence>
<dbReference type="OrthoDB" id="9768896at2"/>
<keyword evidence="2 5" id="KW-0808">Transferase</keyword>
<dbReference type="InterPro" id="IPR017459">
    <property type="entry name" value="Glycosyl_Trfase_fam3_N_dom"/>
</dbReference>
<reference evidence="5 6" key="1">
    <citation type="submission" date="2018-07" db="EMBL/GenBank/DDBJ databases">
        <title>Genomic Encyclopedia of Type Strains, Phase IV (KMG-IV): sequencing the most valuable type-strain genomes for metagenomic binning, comparative biology and taxonomic classification.</title>
        <authorList>
            <person name="Goeker M."/>
        </authorList>
    </citation>
    <scope>NUCLEOTIDE SEQUENCE [LARGE SCALE GENOMIC DNA]</scope>
    <source>
        <strain evidence="5 6">DSM 26407</strain>
    </source>
</reference>
<name>A0A369BQK5_9GAMM</name>